<dbReference type="KEGG" id="sku:Sulku_0998"/>
<dbReference type="Proteomes" id="UP000008721">
    <property type="component" value="Chromosome"/>
</dbReference>
<evidence type="ECO:0000313" key="2">
    <source>
        <dbReference type="EMBL" id="ADR33661.1"/>
    </source>
</evidence>
<proteinExistence type="predicted"/>
<protein>
    <submittedName>
        <fullName evidence="2">Uncharacterized protein</fullName>
    </submittedName>
</protein>
<reference evidence="2 3" key="1">
    <citation type="journal article" date="2012" name="Stand. Genomic Sci.">
        <title>Complete genome sequence of the sulfur compounds oxidizing chemolithoautotroph Sulfuricurvum kujiense type strain (YK-1(T)).</title>
        <authorList>
            <person name="Han C."/>
            <person name="Kotsyurbenko O."/>
            <person name="Chertkov O."/>
            <person name="Held B."/>
            <person name="Lapidus A."/>
            <person name="Nolan M."/>
            <person name="Lucas S."/>
            <person name="Hammon N."/>
            <person name="Deshpande S."/>
            <person name="Cheng J.F."/>
            <person name="Tapia R."/>
            <person name="Goodwin L.A."/>
            <person name="Pitluck S."/>
            <person name="Liolios K."/>
            <person name="Pagani I."/>
            <person name="Ivanova N."/>
            <person name="Mavromatis K."/>
            <person name="Mikhailova N."/>
            <person name="Pati A."/>
            <person name="Chen A."/>
            <person name="Palaniappan K."/>
            <person name="Land M."/>
            <person name="Hauser L."/>
            <person name="Chang Y.J."/>
            <person name="Jeffries C.D."/>
            <person name="Brambilla E.M."/>
            <person name="Rohde M."/>
            <person name="Spring S."/>
            <person name="Sikorski J."/>
            <person name="Goker M."/>
            <person name="Woyke T."/>
            <person name="Bristow J."/>
            <person name="Eisen J.A."/>
            <person name="Markowitz V."/>
            <person name="Hugenholtz P."/>
            <person name="Kyrpides N.C."/>
            <person name="Klenk H.P."/>
            <person name="Detter J.C."/>
        </authorList>
    </citation>
    <scope>NUCLEOTIDE SEQUENCE [LARGE SCALE GENOMIC DNA]</scope>
    <source>
        <strain evidence="3">ATCC BAA-921 / DSM 16994 / JCM 11577 / YK-1</strain>
    </source>
</reference>
<gene>
    <name evidence="2" type="ordered locus">Sulku_0998</name>
</gene>
<dbReference type="HOGENOM" id="CLU_3181517_0_0_7"/>
<organism evidence="2 3">
    <name type="scientific">Sulfuricurvum kujiense (strain ATCC BAA-921 / DSM 16994 / JCM 11577 / YK-1)</name>
    <dbReference type="NCBI Taxonomy" id="709032"/>
    <lineage>
        <taxon>Bacteria</taxon>
        <taxon>Pseudomonadati</taxon>
        <taxon>Campylobacterota</taxon>
        <taxon>Epsilonproteobacteria</taxon>
        <taxon>Campylobacterales</taxon>
        <taxon>Sulfurimonadaceae</taxon>
        <taxon>Sulfuricurvum</taxon>
    </lineage>
</organism>
<keyword evidence="1" id="KW-1133">Transmembrane helix</keyword>
<keyword evidence="1" id="KW-0472">Membrane</keyword>
<name>E4U2S6_SULKY</name>
<feature type="transmembrane region" description="Helical" evidence="1">
    <location>
        <begin position="6"/>
        <end position="26"/>
    </location>
</feature>
<keyword evidence="1" id="KW-0812">Transmembrane</keyword>
<keyword evidence="3" id="KW-1185">Reference proteome</keyword>
<evidence type="ECO:0000256" key="1">
    <source>
        <dbReference type="SAM" id="Phobius"/>
    </source>
</evidence>
<accession>E4U2S6</accession>
<evidence type="ECO:0000313" key="3">
    <source>
        <dbReference type="Proteomes" id="UP000008721"/>
    </source>
</evidence>
<dbReference type="AlphaFoldDB" id="E4U2S6"/>
<dbReference type="EMBL" id="CP002355">
    <property type="protein sequence ID" value="ADR33661.1"/>
    <property type="molecule type" value="Genomic_DNA"/>
</dbReference>
<sequence>MGKINFLIIGLGISVIIYLIYRHTFLKQPKKKMPHKPHFTLKVESE</sequence>